<keyword evidence="2" id="KW-0732">Signal</keyword>
<gene>
    <name evidence="3" type="ORF">FHS22_006495</name>
</gene>
<organism evidence="3 4">
    <name type="scientific">Planomonospora venezuelensis</name>
    <dbReference type="NCBI Taxonomy" id="1999"/>
    <lineage>
        <taxon>Bacteria</taxon>
        <taxon>Bacillati</taxon>
        <taxon>Actinomycetota</taxon>
        <taxon>Actinomycetes</taxon>
        <taxon>Streptosporangiales</taxon>
        <taxon>Streptosporangiaceae</taxon>
        <taxon>Planomonospora</taxon>
    </lineage>
</organism>
<protein>
    <recommendedName>
        <fullName evidence="5">Lipoprotein</fullName>
    </recommendedName>
</protein>
<evidence type="ECO:0000313" key="3">
    <source>
        <dbReference type="EMBL" id="MBB5967193.1"/>
    </source>
</evidence>
<reference evidence="3 4" key="1">
    <citation type="submission" date="2020-08" db="EMBL/GenBank/DDBJ databases">
        <title>Genomic Encyclopedia of Type Strains, Phase III (KMG-III): the genomes of soil and plant-associated and newly described type strains.</title>
        <authorList>
            <person name="Whitman W."/>
        </authorList>
    </citation>
    <scope>NUCLEOTIDE SEQUENCE [LARGE SCALE GENOMIC DNA]</scope>
    <source>
        <strain evidence="3 4">CECT 3303</strain>
    </source>
</reference>
<evidence type="ECO:0000256" key="1">
    <source>
        <dbReference type="SAM" id="MobiDB-lite"/>
    </source>
</evidence>
<feature type="compositionally biased region" description="Basic and acidic residues" evidence="1">
    <location>
        <begin position="50"/>
        <end position="68"/>
    </location>
</feature>
<dbReference type="Proteomes" id="UP000562352">
    <property type="component" value="Unassembled WGS sequence"/>
</dbReference>
<comment type="caution">
    <text evidence="3">The sequence shown here is derived from an EMBL/GenBank/DDBJ whole genome shotgun (WGS) entry which is preliminary data.</text>
</comment>
<feature type="compositionally biased region" description="Pro residues" evidence="1">
    <location>
        <begin position="33"/>
        <end position="43"/>
    </location>
</feature>
<proteinExistence type="predicted"/>
<feature type="signal peptide" evidence="2">
    <location>
        <begin position="1"/>
        <end position="21"/>
    </location>
</feature>
<evidence type="ECO:0000313" key="4">
    <source>
        <dbReference type="Proteomes" id="UP000562352"/>
    </source>
</evidence>
<dbReference type="RefSeq" id="WP_184947926.1">
    <property type="nucleotide sequence ID" value="NZ_BAAAWZ010000004.1"/>
</dbReference>
<evidence type="ECO:0008006" key="5">
    <source>
        <dbReference type="Google" id="ProtNLM"/>
    </source>
</evidence>
<feature type="region of interest" description="Disordered" evidence="1">
    <location>
        <begin position="23"/>
        <end position="71"/>
    </location>
</feature>
<dbReference type="AlphaFoldDB" id="A0A841DEK1"/>
<name>A0A841DEK1_PLAVE</name>
<dbReference type="EMBL" id="JACHJJ010000030">
    <property type="protein sequence ID" value="MBB5967193.1"/>
    <property type="molecule type" value="Genomic_DNA"/>
</dbReference>
<sequence>MRALSALAALALMLGPTGCTITPDVPRGAAPSSTPPSSAPAPSPLAAAEEAERPRTHRTTTEHFKGSGDKVIPIEPTGEIGLITVGARGTGSFIVRSVDASGDDVEFLAQGEDDHHGTRFYNLEAEEEITALSVTAQGPWRITLHPPSSAPVWKGPRITGSGDAVLQLHQKAEGSEKITSAFTGESNFIVEGAGENDSSLLANEIGTCEVQETLPEGTFLIVIKGDGPWTLSRSGPDPRLTAAGPHVRGGLPVL</sequence>
<evidence type="ECO:0000256" key="2">
    <source>
        <dbReference type="SAM" id="SignalP"/>
    </source>
</evidence>
<keyword evidence="4" id="KW-1185">Reference proteome</keyword>
<feature type="chain" id="PRO_5039606667" description="Lipoprotein" evidence="2">
    <location>
        <begin position="22"/>
        <end position="254"/>
    </location>
</feature>
<accession>A0A841DEK1</accession>